<keyword evidence="3" id="KW-1185">Reference proteome</keyword>
<evidence type="ECO:0000313" key="2">
    <source>
        <dbReference type="EMBL" id="KAG0591685.1"/>
    </source>
</evidence>
<feature type="chain" id="PRO_5035734601" evidence="1">
    <location>
        <begin position="17"/>
        <end position="50"/>
    </location>
</feature>
<reference evidence="2" key="1">
    <citation type="submission" date="2020-06" db="EMBL/GenBank/DDBJ databases">
        <title>WGS assembly of Ceratodon purpureus strain R40.</title>
        <authorList>
            <person name="Carey S.B."/>
            <person name="Jenkins J."/>
            <person name="Shu S."/>
            <person name="Lovell J.T."/>
            <person name="Sreedasyam A."/>
            <person name="Maumus F."/>
            <person name="Tiley G.P."/>
            <person name="Fernandez-Pozo N."/>
            <person name="Barry K."/>
            <person name="Chen C."/>
            <person name="Wang M."/>
            <person name="Lipzen A."/>
            <person name="Daum C."/>
            <person name="Saski C.A."/>
            <person name="Payton A.C."/>
            <person name="Mcbreen J.C."/>
            <person name="Conrad R.E."/>
            <person name="Kollar L.M."/>
            <person name="Olsson S."/>
            <person name="Huttunen S."/>
            <person name="Landis J.B."/>
            <person name="Wickett N.J."/>
            <person name="Johnson M.G."/>
            <person name="Rensing S.A."/>
            <person name="Grimwood J."/>
            <person name="Schmutz J."/>
            <person name="Mcdaniel S.F."/>
        </authorList>
    </citation>
    <scope>NUCLEOTIDE SEQUENCE</scope>
    <source>
        <strain evidence="2">R40</strain>
    </source>
</reference>
<accession>A0A8T0J836</accession>
<dbReference type="EMBL" id="CM026421">
    <property type="protein sequence ID" value="KAG0591685.1"/>
    <property type="molecule type" value="Genomic_DNA"/>
</dbReference>
<name>A0A8T0J836_CERPU</name>
<evidence type="ECO:0000256" key="1">
    <source>
        <dbReference type="SAM" id="SignalP"/>
    </source>
</evidence>
<proteinExistence type="predicted"/>
<comment type="caution">
    <text evidence="2">The sequence shown here is derived from an EMBL/GenBank/DDBJ whole genome shotgun (WGS) entry which is preliminary data.</text>
</comment>
<feature type="signal peptide" evidence="1">
    <location>
        <begin position="1"/>
        <end position="16"/>
    </location>
</feature>
<evidence type="ECO:0000313" key="3">
    <source>
        <dbReference type="Proteomes" id="UP000822688"/>
    </source>
</evidence>
<dbReference type="Proteomes" id="UP000822688">
    <property type="component" value="Chromosome 1"/>
</dbReference>
<keyword evidence="1" id="KW-0732">Signal</keyword>
<protein>
    <submittedName>
        <fullName evidence="2">Uncharacterized protein</fullName>
    </submittedName>
</protein>
<dbReference type="AlphaFoldDB" id="A0A8T0J836"/>
<sequence>MRHLFLLLFLWEKIEPWRWRSMAIAKQMRGVKRCARDLMRVSECLQCLVL</sequence>
<organism evidence="2 3">
    <name type="scientific">Ceratodon purpureus</name>
    <name type="common">Fire moss</name>
    <name type="synonym">Dicranum purpureum</name>
    <dbReference type="NCBI Taxonomy" id="3225"/>
    <lineage>
        <taxon>Eukaryota</taxon>
        <taxon>Viridiplantae</taxon>
        <taxon>Streptophyta</taxon>
        <taxon>Embryophyta</taxon>
        <taxon>Bryophyta</taxon>
        <taxon>Bryophytina</taxon>
        <taxon>Bryopsida</taxon>
        <taxon>Dicranidae</taxon>
        <taxon>Pseudoditrichales</taxon>
        <taxon>Ditrichaceae</taxon>
        <taxon>Ceratodon</taxon>
    </lineage>
</organism>
<gene>
    <name evidence="2" type="ORF">KC19_1G192900</name>
</gene>